<gene>
    <name evidence="6" type="ORF">J2Z76_003251</name>
</gene>
<dbReference type="Gene3D" id="3.40.50.1100">
    <property type="match status" value="2"/>
</dbReference>
<dbReference type="PIRSF" id="PIRSF006278">
    <property type="entry name" value="ACCD_DCysDesulf"/>
    <property type="match status" value="1"/>
</dbReference>
<dbReference type="Pfam" id="PF00291">
    <property type="entry name" value="PALP"/>
    <property type="match status" value="1"/>
</dbReference>
<dbReference type="SUPFAM" id="SSF53686">
    <property type="entry name" value="Tryptophan synthase beta subunit-like PLP-dependent enzymes"/>
    <property type="match status" value="1"/>
</dbReference>
<evidence type="ECO:0000256" key="1">
    <source>
        <dbReference type="ARBA" id="ARBA00001933"/>
    </source>
</evidence>
<proteinExistence type="inferred from homology"/>
<evidence type="ECO:0000259" key="5">
    <source>
        <dbReference type="Pfam" id="PF00291"/>
    </source>
</evidence>
<dbReference type="GO" id="GO:0004794">
    <property type="term" value="F:threonine deaminase activity"/>
    <property type="evidence" value="ECO:0007669"/>
    <property type="project" value="UniProtKB-EC"/>
</dbReference>
<organism evidence="6 7">
    <name type="scientific">Sedimentibacter acidaminivorans</name>
    <dbReference type="NCBI Taxonomy" id="913099"/>
    <lineage>
        <taxon>Bacteria</taxon>
        <taxon>Bacillati</taxon>
        <taxon>Bacillota</taxon>
        <taxon>Tissierellia</taxon>
        <taxon>Sedimentibacter</taxon>
    </lineage>
</organism>
<keyword evidence="3" id="KW-0663">Pyridoxal phosphate</keyword>
<evidence type="ECO:0000256" key="2">
    <source>
        <dbReference type="ARBA" id="ARBA00008639"/>
    </source>
</evidence>
<keyword evidence="4 6" id="KW-0456">Lyase</keyword>
<evidence type="ECO:0000256" key="3">
    <source>
        <dbReference type="ARBA" id="ARBA00022898"/>
    </source>
</evidence>
<feature type="domain" description="Tryptophan synthase beta chain-like PALP" evidence="5">
    <location>
        <begin position="21"/>
        <end position="307"/>
    </location>
</feature>
<dbReference type="RefSeq" id="WP_209513059.1">
    <property type="nucleotide sequence ID" value="NZ_JAGGKS010000012.1"/>
</dbReference>
<sequence>MIELTKFEDVKKARQDFPDYVKHTPILRAEKLDEVLNHKVYLKPECLQTTGSFKVRGATNKILSLTQEEKDKGIIASSSGNHGLGVALSSNMLGVQCTLILPTNAPKTKVDGAKALGANVIQHGFGSIERYKKLYEIMDEEGQTLVHSYNDPVLIAGQGTVGYEIMLDIPDVDVVVVPLGAGGLLAGVCLAVKSMNPNVKVIGVEPEAIPRYTESFKAGHPVEVELKDTLADGLMVTKTGEYTYPLIEKYVDEVVTVSDESIQKALKHTIFKGKVLVEPSAVVGIAAALSNKIQFSTETKVCYVLTGGNIDAEVLNNLIK</sequence>
<dbReference type="CDD" id="cd01562">
    <property type="entry name" value="Thr-dehyd"/>
    <property type="match status" value="1"/>
</dbReference>
<evidence type="ECO:0000313" key="7">
    <source>
        <dbReference type="Proteomes" id="UP001519342"/>
    </source>
</evidence>
<dbReference type="InterPro" id="IPR050147">
    <property type="entry name" value="Ser/Thr_Dehydratase"/>
</dbReference>
<dbReference type="EC" id="4.3.1.19" evidence="6"/>
<dbReference type="EMBL" id="JAGGKS010000012">
    <property type="protein sequence ID" value="MBP1927354.1"/>
    <property type="molecule type" value="Genomic_DNA"/>
</dbReference>
<dbReference type="InterPro" id="IPR036052">
    <property type="entry name" value="TrpB-like_PALP_sf"/>
</dbReference>
<name>A0ABS4GI66_9FIRM</name>
<accession>A0ABS4GI66</accession>
<dbReference type="PANTHER" id="PTHR48078:SF19">
    <property type="entry name" value="ACT DOMAIN-CONTAINING PROTEIN"/>
    <property type="match status" value="1"/>
</dbReference>
<comment type="cofactor">
    <cofactor evidence="1">
        <name>pyridoxal 5'-phosphate</name>
        <dbReference type="ChEBI" id="CHEBI:597326"/>
    </cofactor>
</comment>
<keyword evidence="7" id="KW-1185">Reference proteome</keyword>
<reference evidence="6 7" key="1">
    <citation type="submission" date="2021-03" db="EMBL/GenBank/DDBJ databases">
        <title>Genomic Encyclopedia of Type Strains, Phase IV (KMG-IV): sequencing the most valuable type-strain genomes for metagenomic binning, comparative biology and taxonomic classification.</title>
        <authorList>
            <person name="Goeker M."/>
        </authorList>
    </citation>
    <scope>NUCLEOTIDE SEQUENCE [LARGE SCALE GENOMIC DNA]</scope>
    <source>
        <strain evidence="6 7">DSM 24004</strain>
    </source>
</reference>
<dbReference type="Proteomes" id="UP001519342">
    <property type="component" value="Unassembled WGS sequence"/>
</dbReference>
<evidence type="ECO:0000313" key="6">
    <source>
        <dbReference type="EMBL" id="MBP1927354.1"/>
    </source>
</evidence>
<dbReference type="InterPro" id="IPR001926">
    <property type="entry name" value="TrpB-like_PALP"/>
</dbReference>
<dbReference type="PANTHER" id="PTHR48078">
    <property type="entry name" value="THREONINE DEHYDRATASE, MITOCHONDRIAL-RELATED"/>
    <property type="match status" value="1"/>
</dbReference>
<evidence type="ECO:0000256" key="4">
    <source>
        <dbReference type="ARBA" id="ARBA00023239"/>
    </source>
</evidence>
<comment type="caution">
    <text evidence="6">The sequence shown here is derived from an EMBL/GenBank/DDBJ whole genome shotgun (WGS) entry which is preliminary data.</text>
</comment>
<comment type="similarity">
    <text evidence="2">Belongs to the ACC deaminase/D-cysteine desulfhydrase family.</text>
</comment>
<dbReference type="InterPro" id="IPR027278">
    <property type="entry name" value="ACCD_DCysDesulf"/>
</dbReference>
<protein>
    <submittedName>
        <fullName evidence="6">Threonine dehydratase</fullName>
        <ecNumber evidence="6">4.3.1.19</ecNumber>
    </submittedName>
</protein>